<feature type="region of interest" description="Disordered" evidence="1">
    <location>
        <begin position="665"/>
        <end position="698"/>
    </location>
</feature>
<protein>
    <submittedName>
        <fullName evidence="2">Uncharacterized protein</fullName>
    </submittedName>
</protein>
<dbReference type="VEuPathDB" id="ToxoDB:EMH_0004630"/>
<evidence type="ECO:0000313" key="2">
    <source>
        <dbReference type="EMBL" id="CDJ29731.1"/>
    </source>
</evidence>
<name>U6JY89_9EIME</name>
<dbReference type="AlphaFoldDB" id="U6JY89"/>
<dbReference type="EMBL" id="HG682086">
    <property type="protein sequence ID" value="CDJ29731.1"/>
    <property type="molecule type" value="Genomic_DNA"/>
</dbReference>
<organism evidence="2 3">
    <name type="scientific">Eimeria mitis</name>
    <dbReference type="NCBI Taxonomy" id="44415"/>
    <lineage>
        <taxon>Eukaryota</taxon>
        <taxon>Sar</taxon>
        <taxon>Alveolata</taxon>
        <taxon>Apicomplexa</taxon>
        <taxon>Conoidasida</taxon>
        <taxon>Coccidia</taxon>
        <taxon>Eucoccidiorida</taxon>
        <taxon>Eimeriorina</taxon>
        <taxon>Eimeriidae</taxon>
        <taxon>Eimeria</taxon>
    </lineage>
</organism>
<gene>
    <name evidence="2" type="ORF">EMH_0004630</name>
</gene>
<feature type="compositionally biased region" description="Low complexity" evidence="1">
    <location>
        <begin position="563"/>
        <end position="577"/>
    </location>
</feature>
<proteinExistence type="predicted"/>
<accession>U6JY89</accession>
<evidence type="ECO:0000256" key="1">
    <source>
        <dbReference type="SAM" id="MobiDB-lite"/>
    </source>
</evidence>
<dbReference type="Proteomes" id="UP000030744">
    <property type="component" value="Unassembled WGS sequence"/>
</dbReference>
<feature type="compositionally biased region" description="Polar residues" evidence="1">
    <location>
        <begin position="880"/>
        <end position="890"/>
    </location>
</feature>
<reference evidence="2" key="2">
    <citation type="submission" date="2013-10" db="EMBL/GenBank/DDBJ databases">
        <authorList>
            <person name="Aslett M."/>
        </authorList>
    </citation>
    <scope>NUCLEOTIDE SEQUENCE [LARGE SCALE GENOMIC DNA]</scope>
    <source>
        <strain evidence="2">Houghton</strain>
    </source>
</reference>
<dbReference type="OrthoDB" id="347600at2759"/>
<dbReference type="RefSeq" id="XP_013352300.1">
    <property type="nucleotide sequence ID" value="XM_013496846.1"/>
</dbReference>
<evidence type="ECO:0000313" key="3">
    <source>
        <dbReference type="Proteomes" id="UP000030744"/>
    </source>
</evidence>
<feature type="compositionally biased region" description="Basic residues" evidence="1">
    <location>
        <begin position="850"/>
        <end position="859"/>
    </location>
</feature>
<feature type="region of interest" description="Disordered" evidence="1">
    <location>
        <begin position="1"/>
        <end position="67"/>
    </location>
</feature>
<reference evidence="2" key="1">
    <citation type="submission" date="2013-10" db="EMBL/GenBank/DDBJ databases">
        <title>Genomic analysis of the causative agents of coccidiosis in chickens.</title>
        <authorList>
            <person name="Reid A.J."/>
            <person name="Blake D."/>
            <person name="Billington K."/>
            <person name="Browne H."/>
            <person name="Dunn M."/>
            <person name="Hung S."/>
            <person name="Kawahara F."/>
            <person name="Miranda-Saavedra D."/>
            <person name="Mourier T."/>
            <person name="Nagra H."/>
            <person name="Otto T.D."/>
            <person name="Rawlings N."/>
            <person name="Sanchez A."/>
            <person name="Sanders M."/>
            <person name="Subramaniam C."/>
            <person name="Tay Y."/>
            <person name="Dear P."/>
            <person name="Doerig C."/>
            <person name="Gruber A."/>
            <person name="Parkinson J."/>
            <person name="Shirley M."/>
            <person name="Wan K.L."/>
            <person name="Berriman M."/>
            <person name="Tomley F."/>
            <person name="Pain A."/>
        </authorList>
    </citation>
    <scope>NUCLEOTIDE SEQUENCE [LARGE SCALE GENOMIC DNA]</scope>
    <source>
        <strain evidence="2">Houghton</strain>
    </source>
</reference>
<keyword evidence="3" id="KW-1185">Reference proteome</keyword>
<feature type="region of interest" description="Disordered" evidence="1">
    <location>
        <begin position="499"/>
        <end position="585"/>
    </location>
</feature>
<feature type="region of interest" description="Disordered" evidence="1">
    <location>
        <begin position="833"/>
        <end position="902"/>
    </location>
</feature>
<feature type="region of interest" description="Disordered" evidence="1">
    <location>
        <begin position="442"/>
        <end position="487"/>
    </location>
</feature>
<sequence length="936" mass="99234">MLNSLRGPSRAPSLDYLEFESPNAQLPAQEAGRRATHRTPKSGQAPVGRETPASRGHGAPSQPDTNHTVHNLLEDLLVRGLSVTVGLQPGSPAGPALGLKPEGVVLYLPLVRECQGPPKLHVRVNRGEAPGTKPLQVCLSNSTVSFCTEWGASSCIAASEQGVRHRKFVETLPAGYSSSAVASTASQITEPAVAGSCIVQLISSCGSLLCFKADSTAPLENQLAHDVLCIFRAFDFDTTRLYGCLCAAVKEAPAHSQFEDVLNSLPLFALKTGCPSAGENGVFKEATAAPGTTAKIRAGTLARTAEDGVKERHALICAFRRFVFSAKEKGPVIASGIASGVECPSEGSSLGLDTTVPSEATAAVASVCGEASERCVKPRQDNLNIRLDANVLTKALNPYAAPFVPRTPFSTSGTFCGYTLLKSSHSAEGHCEGTTAAATAQADVTRAPAVPSKAAEGNTTNASPIPMQHLDSFKGSRGDSQGSPKQLLIGPQYAGKFQRCKKSSSATTQRVPKLEVPGSLRDTIPAMQEQESRQQQQYHQTSKQRHLQQLGLQSISWRRRSHSAPSGSPGSAAGKAKAPSKERQYTPSVMLGLRKHSLRLQQPCKAFHFVLQQQQLQRGPDEPPVTSFSPNAVPATAGAAAPHACSSPALGGAVTPCLSRPQNHEMFCAPPPPPLPRRQEGQLQHRRGHQQQLKKGQPSGCLGGSWDGFANAGPLLPLPKVAPSGPPLLPTPRGPPIAAVPFHQLEQGGLMTSYWGSAGPGPTGAATHGGVTWIPGSTGAVGGPPVRPLLCSPMHYDGIRAPLQTVLLQQRDLLQQQLQTQLQQRLLLQGVPSAVFPEKPGPPNPEHLRRATRASKSPRKGIGCPQQRRQKQVQQQQHQPLHSQDASNKMTAGERNDPLPRAFPLSNEAALQKLLGMVTSLLMSRSGCKELPPQQQ</sequence>
<dbReference type="GeneID" id="25375493"/>